<dbReference type="EMBL" id="CP087164">
    <property type="protein sequence ID" value="UGS37224.1"/>
    <property type="molecule type" value="Genomic_DNA"/>
</dbReference>
<accession>A0A9E6XZ98</accession>
<sequence>MGRPIGQLPGTGGVCEKSPGTTLFTQKSRMARRVEIAAGGSADWSTPVRVDDAQLQAAYEGLFSVRLAVDGTSHYLKMRIVGVDEMENEFTSETGKWAGIGGKVPMLLNYMSTDLAAKAAGRTHHLRRLPRGGRRDRDPLALDESFRGSAVERLI</sequence>
<evidence type="ECO:0000256" key="1">
    <source>
        <dbReference type="SAM" id="MobiDB-lite"/>
    </source>
</evidence>
<gene>
    <name evidence="2" type="ORF">DSM104329_03639</name>
</gene>
<keyword evidence="3" id="KW-1185">Reference proteome</keyword>
<dbReference type="KEGG" id="sbae:DSM104329_03639"/>
<proteinExistence type="predicted"/>
<dbReference type="RefSeq" id="WP_259311279.1">
    <property type="nucleotide sequence ID" value="NZ_CP087164.1"/>
</dbReference>
<dbReference type="Proteomes" id="UP001162834">
    <property type="component" value="Chromosome"/>
</dbReference>
<protein>
    <submittedName>
        <fullName evidence="2">Uncharacterized protein</fullName>
    </submittedName>
</protein>
<feature type="region of interest" description="Disordered" evidence="1">
    <location>
        <begin position="1"/>
        <end position="21"/>
    </location>
</feature>
<evidence type="ECO:0000313" key="3">
    <source>
        <dbReference type="Proteomes" id="UP001162834"/>
    </source>
</evidence>
<evidence type="ECO:0000313" key="2">
    <source>
        <dbReference type="EMBL" id="UGS37224.1"/>
    </source>
</evidence>
<dbReference type="AlphaFoldDB" id="A0A9E6XZ98"/>
<organism evidence="2 3">
    <name type="scientific">Capillimicrobium parvum</name>
    <dbReference type="NCBI Taxonomy" id="2884022"/>
    <lineage>
        <taxon>Bacteria</taxon>
        <taxon>Bacillati</taxon>
        <taxon>Actinomycetota</taxon>
        <taxon>Thermoleophilia</taxon>
        <taxon>Solirubrobacterales</taxon>
        <taxon>Capillimicrobiaceae</taxon>
        <taxon>Capillimicrobium</taxon>
    </lineage>
</organism>
<reference evidence="2" key="1">
    <citation type="journal article" date="2022" name="Int. J. Syst. Evol. Microbiol.">
        <title>Pseudomonas aegrilactucae sp. nov. and Pseudomonas morbosilactucae sp. nov., pathogens causing bacterial rot of lettuce in Japan.</title>
        <authorList>
            <person name="Sawada H."/>
            <person name="Fujikawa T."/>
            <person name="Satou M."/>
        </authorList>
    </citation>
    <scope>NUCLEOTIDE SEQUENCE</scope>
    <source>
        <strain evidence="2">0166_1</strain>
    </source>
</reference>
<name>A0A9E6XZ98_9ACTN</name>